<protein>
    <recommendedName>
        <fullName evidence="8">ABC transporter</fullName>
    </recommendedName>
</protein>
<dbReference type="SUPFAM" id="SSF52540">
    <property type="entry name" value="P-loop containing nucleoside triphosphate hydrolases"/>
    <property type="match status" value="1"/>
</dbReference>
<dbReference type="InterPro" id="IPR050352">
    <property type="entry name" value="ABCG_transporters"/>
</dbReference>
<feature type="non-terminal residue" evidence="6">
    <location>
        <position position="1"/>
    </location>
</feature>
<evidence type="ECO:0000256" key="2">
    <source>
        <dbReference type="ARBA" id="ARBA00022448"/>
    </source>
</evidence>
<dbReference type="Gene3D" id="3.40.50.300">
    <property type="entry name" value="P-loop containing nucleotide triphosphate hydrolases"/>
    <property type="match status" value="1"/>
</dbReference>
<dbReference type="InterPro" id="IPR027417">
    <property type="entry name" value="P-loop_NTPase"/>
</dbReference>
<dbReference type="GO" id="GO:0042626">
    <property type="term" value="F:ATPase-coupled transmembrane transporter activity"/>
    <property type="evidence" value="ECO:0007669"/>
    <property type="project" value="TreeGrafter"/>
</dbReference>
<name>A0A813HKH4_POLGL</name>
<dbReference type="GO" id="GO:0016020">
    <property type="term" value="C:membrane"/>
    <property type="evidence" value="ECO:0007669"/>
    <property type="project" value="UniProtKB-SubCell"/>
</dbReference>
<dbReference type="PANTHER" id="PTHR48041">
    <property type="entry name" value="ABC TRANSPORTER G FAMILY MEMBER 28"/>
    <property type="match status" value="1"/>
</dbReference>
<evidence type="ECO:0000256" key="1">
    <source>
        <dbReference type="ARBA" id="ARBA00004141"/>
    </source>
</evidence>
<accession>A0A813HKH4</accession>
<dbReference type="OMA" id="FGEDYNI"/>
<dbReference type="Proteomes" id="UP000654075">
    <property type="component" value="Unassembled WGS sequence"/>
</dbReference>
<comment type="caution">
    <text evidence="6">The sequence shown here is derived from an EMBL/GenBank/DDBJ whole genome shotgun (WGS) entry which is preliminary data.</text>
</comment>
<proteinExistence type="predicted"/>
<reference evidence="6" key="1">
    <citation type="submission" date="2021-02" db="EMBL/GenBank/DDBJ databases">
        <authorList>
            <person name="Dougan E. K."/>
            <person name="Rhodes N."/>
            <person name="Thang M."/>
            <person name="Chan C."/>
        </authorList>
    </citation>
    <scope>NUCLEOTIDE SEQUENCE</scope>
</reference>
<comment type="subcellular location">
    <subcellularLocation>
        <location evidence="1">Membrane</location>
        <topology evidence="1">Multi-pass membrane protein</topology>
    </subcellularLocation>
</comment>
<dbReference type="AlphaFoldDB" id="A0A813HKH4"/>
<keyword evidence="7" id="KW-1185">Reference proteome</keyword>
<organism evidence="6 7">
    <name type="scientific">Polarella glacialis</name>
    <name type="common">Dinoflagellate</name>
    <dbReference type="NCBI Taxonomy" id="89957"/>
    <lineage>
        <taxon>Eukaryota</taxon>
        <taxon>Sar</taxon>
        <taxon>Alveolata</taxon>
        <taxon>Dinophyceae</taxon>
        <taxon>Suessiales</taxon>
        <taxon>Suessiaceae</taxon>
        <taxon>Polarella</taxon>
    </lineage>
</organism>
<keyword evidence="3" id="KW-0812">Transmembrane</keyword>
<evidence type="ECO:0000313" key="7">
    <source>
        <dbReference type="Proteomes" id="UP000654075"/>
    </source>
</evidence>
<gene>
    <name evidence="6" type="ORF">PGLA1383_LOCUS53362</name>
</gene>
<evidence type="ECO:0000256" key="5">
    <source>
        <dbReference type="ARBA" id="ARBA00023136"/>
    </source>
</evidence>
<dbReference type="EMBL" id="CAJNNV010031857">
    <property type="protein sequence ID" value="CAE8638084.1"/>
    <property type="molecule type" value="Genomic_DNA"/>
</dbReference>
<evidence type="ECO:0000313" key="6">
    <source>
        <dbReference type="EMBL" id="CAE8638084.1"/>
    </source>
</evidence>
<evidence type="ECO:0000256" key="3">
    <source>
        <dbReference type="ARBA" id="ARBA00022692"/>
    </source>
</evidence>
<evidence type="ECO:0008006" key="8">
    <source>
        <dbReference type="Google" id="ProtNLM"/>
    </source>
</evidence>
<dbReference type="PANTHER" id="PTHR48041:SF139">
    <property type="entry name" value="PROTEIN SCARLET"/>
    <property type="match status" value="1"/>
</dbReference>
<keyword evidence="4" id="KW-1133">Transmembrane helix</keyword>
<keyword evidence="2" id="KW-0813">Transport</keyword>
<evidence type="ECO:0000256" key="4">
    <source>
        <dbReference type="ARBA" id="ARBA00022989"/>
    </source>
</evidence>
<feature type="non-terminal residue" evidence="6">
    <location>
        <position position="103"/>
    </location>
</feature>
<sequence length="103" mass="11069">VELVVSPPVMILDEPTTGLDASSALALGHILAGLAEEGRILLCSLHQPRAELLALFHERLDLGVSQERDELNIEVCTERSHGDLESLRLPTPAVLGRADGPRS</sequence>
<keyword evidence="5" id="KW-0472">Membrane</keyword>